<dbReference type="AlphaFoldDB" id="A0A0A9A4Q6"/>
<sequence>MPIRATFMPKVVALSNWQNRCIPGAKGSPLQQATSHSKAPLQS</sequence>
<feature type="region of interest" description="Disordered" evidence="1">
    <location>
        <begin position="23"/>
        <end position="43"/>
    </location>
</feature>
<organism evidence="2">
    <name type="scientific">Arundo donax</name>
    <name type="common">Giant reed</name>
    <name type="synonym">Donax arundinaceus</name>
    <dbReference type="NCBI Taxonomy" id="35708"/>
    <lineage>
        <taxon>Eukaryota</taxon>
        <taxon>Viridiplantae</taxon>
        <taxon>Streptophyta</taxon>
        <taxon>Embryophyta</taxon>
        <taxon>Tracheophyta</taxon>
        <taxon>Spermatophyta</taxon>
        <taxon>Magnoliopsida</taxon>
        <taxon>Liliopsida</taxon>
        <taxon>Poales</taxon>
        <taxon>Poaceae</taxon>
        <taxon>PACMAD clade</taxon>
        <taxon>Arundinoideae</taxon>
        <taxon>Arundineae</taxon>
        <taxon>Arundo</taxon>
    </lineage>
</organism>
<accession>A0A0A9A4Q6</accession>
<reference evidence="2" key="2">
    <citation type="journal article" date="2015" name="Data Brief">
        <title>Shoot transcriptome of the giant reed, Arundo donax.</title>
        <authorList>
            <person name="Barrero R.A."/>
            <person name="Guerrero F.D."/>
            <person name="Moolhuijzen P."/>
            <person name="Goolsby J.A."/>
            <person name="Tidwell J."/>
            <person name="Bellgard S.E."/>
            <person name="Bellgard M.I."/>
        </authorList>
    </citation>
    <scope>NUCLEOTIDE SEQUENCE</scope>
    <source>
        <tissue evidence="2">Shoot tissue taken approximately 20 cm above the soil surface</tissue>
    </source>
</reference>
<evidence type="ECO:0000313" key="2">
    <source>
        <dbReference type="EMBL" id="JAD42022.1"/>
    </source>
</evidence>
<protein>
    <submittedName>
        <fullName evidence="2">Uncharacterized protein</fullName>
    </submittedName>
</protein>
<proteinExistence type="predicted"/>
<dbReference type="EMBL" id="GBRH01255873">
    <property type="protein sequence ID" value="JAD42022.1"/>
    <property type="molecule type" value="Transcribed_RNA"/>
</dbReference>
<evidence type="ECO:0000256" key="1">
    <source>
        <dbReference type="SAM" id="MobiDB-lite"/>
    </source>
</evidence>
<feature type="compositionally biased region" description="Polar residues" evidence="1">
    <location>
        <begin position="29"/>
        <end position="43"/>
    </location>
</feature>
<name>A0A0A9A4Q6_ARUDO</name>
<reference evidence="2" key="1">
    <citation type="submission" date="2014-09" db="EMBL/GenBank/DDBJ databases">
        <authorList>
            <person name="Magalhaes I.L.F."/>
            <person name="Oliveira U."/>
            <person name="Santos F.R."/>
            <person name="Vidigal T.H.D.A."/>
            <person name="Brescovit A.D."/>
            <person name="Santos A.J."/>
        </authorList>
    </citation>
    <scope>NUCLEOTIDE SEQUENCE</scope>
    <source>
        <tissue evidence="2">Shoot tissue taken approximately 20 cm above the soil surface</tissue>
    </source>
</reference>